<proteinExistence type="predicted"/>
<sequence>MDESANTDPPSDFDFWDLDEKDDWQTPPALIADLQDALDGIDLDPCAHPESEIGATNWCLEDGVDGLSKSWEDYETVFVNPPFSYKTEWLEKVTNECTNDPQWPRTVVVLTPDSTDTKSWWHTYIAPFADYICFSEGRIAYYENGEAAPSPTFGTAISVFGDCDSALLDTLQQWGHVVKTVTQS</sequence>
<name>A0A7D5PCL3_9EURY</name>
<dbReference type="InterPro" id="IPR008593">
    <property type="entry name" value="Dam_MeTrfase"/>
</dbReference>
<reference evidence="1 2" key="1">
    <citation type="submission" date="2020-07" db="EMBL/GenBank/DDBJ databases">
        <title>Halosimplex litoreum sp. nov. and Halosimplex rubrum sp. nov., isolated from different salt environments.</title>
        <authorList>
            <person name="Cui H."/>
        </authorList>
    </citation>
    <scope>NUCLEOTIDE SEQUENCE [LARGE SCALE GENOMIC DNA]</scope>
    <source>
        <strain evidence="1 2">R2</strain>
    </source>
</reference>
<keyword evidence="2" id="KW-1185">Reference proteome</keyword>
<dbReference type="GO" id="GO:0009007">
    <property type="term" value="F:site-specific DNA-methyltransferase (adenine-specific) activity"/>
    <property type="evidence" value="ECO:0007669"/>
    <property type="project" value="InterPro"/>
</dbReference>
<organism evidence="1 2">
    <name type="scientific">Halosimplex pelagicum</name>
    <dbReference type="NCBI Taxonomy" id="869886"/>
    <lineage>
        <taxon>Archaea</taxon>
        <taxon>Methanobacteriati</taxon>
        <taxon>Methanobacteriota</taxon>
        <taxon>Stenosarchaea group</taxon>
        <taxon>Halobacteria</taxon>
        <taxon>Halobacteriales</taxon>
        <taxon>Haloarculaceae</taxon>
        <taxon>Halosimplex</taxon>
    </lineage>
</organism>
<dbReference type="OrthoDB" id="206305at2157"/>
<dbReference type="AlphaFoldDB" id="A0A7D5PCL3"/>
<accession>A0A7D5PCL3</accession>
<dbReference type="EMBL" id="CP058909">
    <property type="protein sequence ID" value="QLH84804.1"/>
    <property type="molecule type" value="Genomic_DNA"/>
</dbReference>
<dbReference type="KEGG" id="hpel:HZS54_25650"/>
<evidence type="ECO:0008006" key="3">
    <source>
        <dbReference type="Google" id="ProtNLM"/>
    </source>
</evidence>
<dbReference type="GO" id="GO:0009307">
    <property type="term" value="P:DNA restriction-modification system"/>
    <property type="evidence" value="ECO:0007669"/>
    <property type="project" value="InterPro"/>
</dbReference>
<evidence type="ECO:0000313" key="2">
    <source>
        <dbReference type="Proteomes" id="UP000509346"/>
    </source>
</evidence>
<gene>
    <name evidence="1" type="ORF">HZS54_25650</name>
</gene>
<dbReference type="GO" id="GO:0003677">
    <property type="term" value="F:DNA binding"/>
    <property type="evidence" value="ECO:0007669"/>
    <property type="project" value="InterPro"/>
</dbReference>
<protein>
    <recommendedName>
        <fullName evidence="3">Adenine methyltransferase</fullName>
    </recommendedName>
</protein>
<dbReference type="RefSeq" id="WP_179919881.1">
    <property type="nucleotide sequence ID" value="NZ_CP058909.1"/>
</dbReference>
<dbReference type="GeneID" id="56086053"/>
<dbReference type="Proteomes" id="UP000509346">
    <property type="component" value="Chromosome"/>
</dbReference>
<dbReference type="Pfam" id="PF05869">
    <property type="entry name" value="Dam"/>
    <property type="match status" value="1"/>
</dbReference>
<evidence type="ECO:0000313" key="1">
    <source>
        <dbReference type="EMBL" id="QLH84804.1"/>
    </source>
</evidence>